<dbReference type="Proteomes" id="UP000277580">
    <property type="component" value="Unassembled WGS sequence"/>
</dbReference>
<dbReference type="EMBL" id="ML119116">
    <property type="protein sequence ID" value="RPB14832.1"/>
    <property type="molecule type" value="Genomic_DNA"/>
</dbReference>
<protein>
    <submittedName>
        <fullName evidence="2">Uncharacterized protein</fullName>
    </submittedName>
</protein>
<feature type="region of interest" description="Disordered" evidence="1">
    <location>
        <begin position="232"/>
        <end position="259"/>
    </location>
</feature>
<evidence type="ECO:0000313" key="3">
    <source>
        <dbReference type="Proteomes" id="UP000277580"/>
    </source>
</evidence>
<organism evidence="2 3">
    <name type="scientific">Morchella conica CCBAS932</name>
    <dbReference type="NCBI Taxonomy" id="1392247"/>
    <lineage>
        <taxon>Eukaryota</taxon>
        <taxon>Fungi</taxon>
        <taxon>Dikarya</taxon>
        <taxon>Ascomycota</taxon>
        <taxon>Pezizomycotina</taxon>
        <taxon>Pezizomycetes</taxon>
        <taxon>Pezizales</taxon>
        <taxon>Morchellaceae</taxon>
        <taxon>Morchella</taxon>
    </lineage>
</organism>
<dbReference type="OrthoDB" id="5381741at2759"/>
<dbReference type="InParanoid" id="A0A3N4KZZ0"/>
<feature type="compositionally biased region" description="Polar residues" evidence="1">
    <location>
        <begin position="38"/>
        <end position="54"/>
    </location>
</feature>
<accession>A0A3N4KZZ0</accession>
<feature type="region of interest" description="Disordered" evidence="1">
    <location>
        <begin position="1"/>
        <end position="163"/>
    </location>
</feature>
<dbReference type="AlphaFoldDB" id="A0A3N4KZZ0"/>
<evidence type="ECO:0000256" key="1">
    <source>
        <dbReference type="SAM" id="MobiDB-lite"/>
    </source>
</evidence>
<reference evidence="2 3" key="1">
    <citation type="journal article" date="2018" name="Nat. Ecol. Evol.">
        <title>Pezizomycetes genomes reveal the molecular basis of ectomycorrhizal truffle lifestyle.</title>
        <authorList>
            <person name="Murat C."/>
            <person name="Payen T."/>
            <person name="Noel B."/>
            <person name="Kuo A."/>
            <person name="Morin E."/>
            <person name="Chen J."/>
            <person name="Kohler A."/>
            <person name="Krizsan K."/>
            <person name="Balestrini R."/>
            <person name="Da Silva C."/>
            <person name="Montanini B."/>
            <person name="Hainaut M."/>
            <person name="Levati E."/>
            <person name="Barry K.W."/>
            <person name="Belfiori B."/>
            <person name="Cichocki N."/>
            <person name="Clum A."/>
            <person name="Dockter R.B."/>
            <person name="Fauchery L."/>
            <person name="Guy J."/>
            <person name="Iotti M."/>
            <person name="Le Tacon F."/>
            <person name="Lindquist E.A."/>
            <person name="Lipzen A."/>
            <person name="Malagnac F."/>
            <person name="Mello A."/>
            <person name="Molinier V."/>
            <person name="Miyauchi S."/>
            <person name="Poulain J."/>
            <person name="Riccioni C."/>
            <person name="Rubini A."/>
            <person name="Sitrit Y."/>
            <person name="Splivallo R."/>
            <person name="Traeger S."/>
            <person name="Wang M."/>
            <person name="Zifcakova L."/>
            <person name="Wipf D."/>
            <person name="Zambonelli A."/>
            <person name="Paolocci F."/>
            <person name="Nowrousian M."/>
            <person name="Ottonello S."/>
            <person name="Baldrian P."/>
            <person name="Spatafora J.W."/>
            <person name="Henrissat B."/>
            <person name="Nagy L.G."/>
            <person name="Aury J.M."/>
            <person name="Wincker P."/>
            <person name="Grigoriev I.V."/>
            <person name="Bonfante P."/>
            <person name="Martin F.M."/>
        </authorList>
    </citation>
    <scope>NUCLEOTIDE SEQUENCE [LARGE SCALE GENOMIC DNA]</scope>
    <source>
        <strain evidence="2 3">CCBAS932</strain>
    </source>
</reference>
<feature type="compositionally biased region" description="Polar residues" evidence="1">
    <location>
        <begin position="1"/>
        <end position="22"/>
    </location>
</feature>
<feature type="compositionally biased region" description="Low complexity" evidence="1">
    <location>
        <begin position="95"/>
        <end position="123"/>
    </location>
</feature>
<gene>
    <name evidence="2" type="ORF">P167DRAFT_46083</name>
</gene>
<name>A0A3N4KZZ0_9PEZI</name>
<feature type="compositionally biased region" description="Polar residues" evidence="1">
    <location>
        <begin position="137"/>
        <end position="149"/>
    </location>
</feature>
<keyword evidence="3" id="KW-1185">Reference proteome</keyword>
<evidence type="ECO:0000313" key="2">
    <source>
        <dbReference type="EMBL" id="RPB14832.1"/>
    </source>
</evidence>
<proteinExistence type="predicted"/>
<sequence length="259" mass="28563">MYTSFRQDSPLSYMSITPSATPELTGLSPAPRPRPHLQLTSNLSEKTSSNTTFWSAMAPGTHDSGCEFNPVMRSDSGILVSPTSEKGGRERRESVSSGSASTQRSGRSGRSASTAATSTATRRSSIRYQKYPPPPSRRQSSIYVTSPTTSEDHYRIPGVEAPPRAHVRPESVFGAPVVGLGAVTIDWKGDEARRREYEEADKEMKGWRRWLCGLGGRKKVFWEGEDNGSVRRYRLDLPPAPEAGVSEGKRAKSRRSRRT</sequence>